<feature type="region of interest" description="Disordered" evidence="1">
    <location>
        <begin position="253"/>
        <end position="374"/>
    </location>
</feature>
<keyword evidence="3" id="KW-0477">Merozoite</keyword>
<gene>
    <name evidence="3" type="ORF">BOVATA_028730</name>
</gene>
<proteinExistence type="predicted"/>
<keyword evidence="4" id="KW-1185">Reference proteome</keyword>
<organism evidence="3 4">
    <name type="scientific">Babesia ovata</name>
    <dbReference type="NCBI Taxonomy" id="189622"/>
    <lineage>
        <taxon>Eukaryota</taxon>
        <taxon>Sar</taxon>
        <taxon>Alveolata</taxon>
        <taxon>Apicomplexa</taxon>
        <taxon>Aconoidasida</taxon>
        <taxon>Piroplasmida</taxon>
        <taxon>Babesiidae</taxon>
        <taxon>Babesia</taxon>
    </lineage>
</organism>
<reference evidence="3 4" key="1">
    <citation type="journal article" date="2017" name="BMC Genomics">
        <title>Whole-genome assembly of Babesia ovata and comparative genomics between closely related pathogens.</title>
        <authorList>
            <person name="Yamagishi J."/>
            <person name="Asada M."/>
            <person name="Hakimi H."/>
            <person name="Tanaka T.Q."/>
            <person name="Sugimoto C."/>
            <person name="Kawazu S."/>
        </authorList>
    </citation>
    <scope>NUCLEOTIDE SEQUENCE [LARGE SCALE GENOMIC DNA]</scope>
    <source>
        <strain evidence="3 4">Miyake</strain>
    </source>
</reference>
<dbReference type="RefSeq" id="XP_028867623.1">
    <property type="nucleotide sequence ID" value="XM_029011790.1"/>
</dbReference>
<evidence type="ECO:0000256" key="2">
    <source>
        <dbReference type="SAM" id="SignalP"/>
    </source>
</evidence>
<feature type="compositionally biased region" description="Polar residues" evidence="1">
    <location>
        <begin position="349"/>
        <end position="373"/>
    </location>
</feature>
<feature type="chain" id="PRO_5014140042" evidence="2">
    <location>
        <begin position="22"/>
        <end position="392"/>
    </location>
</feature>
<dbReference type="GeneID" id="39875150"/>
<name>A0A2H6KEF3_9APIC</name>
<keyword evidence="2" id="KW-0732">Signal</keyword>
<dbReference type="OrthoDB" id="367016at2759"/>
<protein>
    <submittedName>
        <fullName evidence="3">Merozoite surface glycoprotein, putative</fullName>
    </submittedName>
</protein>
<feature type="signal peptide" evidence="2">
    <location>
        <begin position="1"/>
        <end position="21"/>
    </location>
</feature>
<sequence>MQHIGVSIVVLCCFIAQGAWATQGAQDGDAAAAAAEQTVSLVPRTLRQECHFLKELLNVDPFNRDASRGNTELLADAKQKTNVVAIRGELTLLKAMIDFEMGVFTEKASEEASVPKYKGLNRYLFVKGLINSMAKKFESLKRFLEPPVVDTPEHLKANLIKLNFAKENEIKGELTLEYLNKILQVFYEHDGPIVRLYKLFRAYESERTKEDPLSSKSNPLSTFFDDAGNEGDALSELDKANAAMEIIVPRLISVPSPSPADSNDRSTNEERVVTDPVSGPNGEIGHLSDAGRTTVGPVQQEERQSEAPAPIVQVRESPLTPGEAVSSTGIEERREQPASRTQEGRDSRTSAPSTSETPSLRTATGEKSPQKASSAFDPFITVLLLASTIFAF</sequence>
<dbReference type="EMBL" id="BDSA01000003">
    <property type="protein sequence ID" value="GBE61380.1"/>
    <property type="molecule type" value="Genomic_DNA"/>
</dbReference>
<evidence type="ECO:0000256" key="1">
    <source>
        <dbReference type="SAM" id="MobiDB-lite"/>
    </source>
</evidence>
<evidence type="ECO:0000313" key="4">
    <source>
        <dbReference type="Proteomes" id="UP000236319"/>
    </source>
</evidence>
<comment type="caution">
    <text evidence="3">The sequence shown here is derived from an EMBL/GenBank/DDBJ whole genome shotgun (WGS) entry which is preliminary data.</text>
</comment>
<evidence type="ECO:0000313" key="3">
    <source>
        <dbReference type="EMBL" id="GBE61380.1"/>
    </source>
</evidence>
<feature type="compositionally biased region" description="Basic and acidic residues" evidence="1">
    <location>
        <begin position="330"/>
        <end position="348"/>
    </location>
</feature>
<accession>A0A2H6KEF3</accession>
<feature type="compositionally biased region" description="Basic and acidic residues" evidence="1">
    <location>
        <begin position="262"/>
        <end position="273"/>
    </location>
</feature>
<dbReference type="Proteomes" id="UP000236319">
    <property type="component" value="Unassembled WGS sequence"/>
</dbReference>
<dbReference type="AlphaFoldDB" id="A0A2H6KEF3"/>
<dbReference type="VEuPathDB" id="PiroplasmaDB:BOVATA_028730"/>